<dbReference type="RefSeq" id="WP_136990819.1">
    <property type="nucleotide sequence ID" value="NZ_SZPQ01000019.1"/>
</dbReference>
<dbReference type="InterPro" id="IPR036390">
    <property type="entry name" value="WH_DNA-bd_sf"/>
</dbReference>
<dbReference type="Proteomes" id="UP000305202">
    <property type="component" value="Unassembled WGS sequence"/>
</dbReference>
<evidence type="ECO:0000256" key="1">
    <source>
        <dbReference type="ARBA" id="ARBA00023015"/>
    </source>
</evidence>
<dbReference type="SUPFAM" id="SSF55781">
    <property type="entry name" value="GAF domain-like"/>
    <property type="match status" value="1"/>
</dbReference>
<proteinExistence type="predicted"/>
<evidence type="ECO:0000313" key="6">
    <source>
        <dbReference type="Proteomes" id="UP000305202"/>
    </source>
</evidence>
<dbReference type="EMBL" id="SZPQ01000019">
    <property type="protein sequence ID" value="TKI05530.1"/>
    <property type="molecule type" value="Genomic_DNA"/>
</dbReference>
<comment type="caution">
    <text evidence="5">The sequence shown here is derived from an EMBL/GenBank/DDBJ whole genome shotgun (WGS) entry which is preliminary data.</text>
</comment>
<dbReference type="InterPro" id="IPR050707">
    <property type="entry name" value="HTH_MetabolicPath_Reg"/>
</dbReference>
<dbReference type="InterPro" id="IPR011991">
    <property type="entry name" value="ArsR-like_HTH"/>
</dbReference>
<dbReference type="PANTHER" id="PTHR30136:SF7">
    <property type="entry name" value="HTH-TYPE TRANSCRIPTIONAL REGULATOR KDGR-RELATED"/>
    <property type="match status" value="1"/>
</dbReference>
<dbReference type="InterPro" id="IPR005471">
    <property type="entry name" value="Tscrpt_reg_IclR_N"/>
</dbReference>
<evidence type="ECO:0000259" key="4">
    <source>
        <dbReference type="PROSITE" id="PS51077"/>
    </source>
</evidence>
<keyword evidence="3" id="KW-0804">Transcription</keyword>
<dbReference type="InterPro" id="IPR014757">
    <property type="entry name" value="Tscrpt_reg_IclR_C"/>
</dbReference>
<dbReference type="CDD" id="cd00090">
    <property type="entry name" value="HTH_ARSR"/>
    <property type="match status" value="1"/>
</dbReference>
<accession>A0ABY2SJW7</accession>
<keyword evidence="2" id="KW-0238">DNA-binding</keyword>
<sequence>MTAYRAPALSRGLRVLELMTLSGMPMTMKEIVMSLNLSFNHLYRIIQCLEEEGYLRSDEQGYYYLTDKLRVNRRSDFLKQTSELDACQSLMKAFSWQTNQPCHLAAIKDGQVRVIIHQHPEFAPSISAREGALLNTVKSSSALLLLALADEQTSWTLIRHYQLDATLRGAMVEQLCQIAKQGYAEVPHDRIIGLTSLSWPVIGRDGHAHAAITCPYFDHVPGDYVSVKSELALLAKNLGNLLIGESSQV</sequence>
<dbReference type="Gene3D" id="3.30.450.40">
    <property type="match status" value="1"/>
</dbReference>
<dbReference type="PROSITE" id="PS51077">
    <property type="entry name" value="HTH_ICLR"/>
    <property type="match status" value="1"/>
</dbReference>
<keyword evidence="6" id="KW-1185">Reference proteome</keyword>
<dbReference type="InterPro" id="IPR029016">
    <property type="entry name" value="GAF-like_dom_sf"/>
</dbReference>
<dbReference type="InterPro" id="IPR036388">
    <property type="entry name" value="WH-like_DNA-bd_sf"/>
</dbReference>
<protein>
    <recommendedName>
        <fullName evidence="4">HTH iclR-type domain-containing protein</fullName>
    </recommendedName>
</protein>
<dbReference type="Gene3D" id="1.10.10.10">
    <property type="entry name" value="Winged helix-like DNA-binding domain superfamily/Winged helix DNA-binding domain"/>
    <property type="match status" value="1"/>
</dbReference>
<dbReference type="SMART" id="SM00346">
    <property type="entry name" value="HTH_ICLR"/>
    <property type="match status" value="1"/>
</dbReference>
<feature type="domain" description="HTH iclR-type" evidence="4">
    <location>
        <begin position="6"/>
        <end position="67"/>
    </location>
</feature>
<reference evidence="5 6" key="1">
    <citation type="submission" date="2019-04" db="EMBL/GenBank/DDBJ databases">
        <authorList>
            <person name="Li M."/>
            <person name="Gao C."/>
        </authorList>
    </citation>
    <scope>NUCLEOTIDE SEQUENCE [LARGE SCALE GENOMIC DNA]</scope>
    <source>
        <strain evidence="5 6">BGMRC 2031</strain>
    </source>
</reference>
<dbReference type="Pfam" id="PF01614">
    <property type="entry name" value="IclR_C"/>
    <property type="match status" value="1"/>
</dbReference>
<evidence type="ECO:0000313" key="5">
    <source>
        <dbReference type="EMBL" id="TKI05530.1"/>
    </source>
</evidence>
<name>A0ABY2SJW7_9HYPH</name>
<dbReference type="PANTHER" id="PTHR30136">
    <property type="entry name" value="HELIX-TURN-HELIX TRANSCRIPTIONAL REGULATOR, ICLR FAMILY"/>
    <property type="match status" value="1"/>
</dbReference>
<evidence type="ECO:0000256" key="3">
    <source>
        <dbReference type="ARBA" id="ARBA00023163"/>
    </source>
</evidence>
<keyword evidence="1" id="KW-0805">Transcription regulation</keyword>
<organism evidence="5 6">
    <name type="scientific">Martelella alba</name>
    <dbReference type="NCBI Taxonomy" id="2590451"/>
    <lineage>
        <taxon>Bacteria</taxon>
        <taxon>Pseudomonadati</taxon>
        <taxon>Pseudomonadota</taxon>
        <taxon>Alphaproteobacteria</taxon>
        <taxon>Hyphomicrobiales</taxon>
        <taxon>Aurantimonadaceae</taxon>
        <taxon>Martelella</taxon>
    </lineage>
</organism>
<gene>
    <name evidence="5" type="ORF">FCN80_14250</name>
</gene>
<dbReference type="SUPFAM" id="SSF46785">
    <property type="entry name" value="Winged helix' DNA-binding domain"/>
    <property type="match status" value="1"/>
</dbReference>
<evidence type="ECO:0000256" key="2">
    <source>
        <dbReference type="ARBA" id="ARBA00023125"/>
    </source>
</evidence>
<dbReference type="Pfam" id="PF09339">
    <property type="entry name" value="HTH_IclR"/>
    <property type="match status" value="1"/>
</dbReference>